<dbReference type="EMBL" id="JBHRYH010000018">
    <property type="protein sequence ID" value="MFC3626306.1"/>
    <property type="molecule type" value="Genomic_DNA"/>
</dbReference>
<gene>
    <name evidence="1" type="ORF">ACFOKJ_09200</name>
</gene>
<name>A0ABV7TUB6_9NEIS</name>
<organism evidence="1 2">
    <name type="scientific">Vogesella amnigena</name>
    <dbReference type="NCBI Taxonomy" id="1507449"/>
    <lineage>
        <taxon>Bacteria</taxon>
        <taxon>Pseudomonadati</taxon>
        <taxon>Pseudomonadota</taxon>
        <taxon>Betaproteobacteria</taxon>
        <taxon>Neisseriales</taxon>
        <taxon>Chromobacteriaceae</taxon>
        <taxon>Vogesella</taxon>
    </lineage>
</organism>
<dbReference type="Proteomes" id="UP001595636">
    <property type="component" value="Unassembled WGS sequence"/>
</dbReference>
<evidence type="ECO:0000313" key="2">
    <source>
        <dbReference type="Proteomes" id="UP001595636"/>
    </source>
</evidence>
<dbReference type="SUPFAM" id="SSF53383">
    <property type="entry name" value="PLP-dependent transferases"/>
    <property type="match status" value="1"/>
</dbReference>
<evidence type="ECO:0008006" key="3">
    <source>
        <dbReference type="Google" id="ProtNLM"/>
    </source>
</evidence>
<evidence type="ECO:0000313" key="1">
    <source>
        <dbReference type="EMBL" id="MFC3626306.1"/>
    </source>
</evidence>
<dbReference type="RefSeq" id="WP_390278876.1">
    <property type="nucleotide sequence ID" value="NZ_JBHRYH010000018.1"/>
</dbReference>
<sequence>MIGGDHFLTAPVPIDNSLGELLEGDLGYISFFASGRDALATLLAALPQAAVNLPDLICKSVHDACRAARKKCIIYRIGADFLHNDAAIARTGPSIIYVMHYFGVRNDALIRQARNAGSTVISDVTHLLFDRVGLLEIARHSDFLVASLRKSGPFPDGGFVSSLQHRPPTPERGLREEFLALRAAGLWSRGFSAAQGFVDDENYHLLKRAETALDTSEPADFACSYLSRRLAHSVVVDASAAVIRRNIDVLVTGLRGRVILADAASQISPYFPCLFDSDGLRDHVRGALAARRFFCPVHWPCAGLPVPSLLATRSLSIPCDARYDETVMQSIVKVIKLCLPC</sequence>
<comment type="caution">
    <text evidence="1">The sequence shown here is derived from an EMBL/GenBank/DDBJ whole genome shotgun (WGS) entry which is preliminary data.</text>
</comment>
<dbReference type="InterPro" id="IPR015421">
    <property type="entry name" value="PyrdxlP-dep_Trfase_major"/>
</dbReference>
<accession>A0ABV7TUB6</accession>
<protein>
    <recommendedName>
        <fullName evidence="3">DegT/DnrJ/EryC1/StrS aminotransferase family protein</fullName>
    </recommendedName>
</protein>
<dbReference type="Gene3D" id="3.40.640.10">
    <property type="entry name" value="Type I PLP-dependent aspartate aminotransferase-like (Major domain)"/>
    <property type="match status" value="1"/>
</dbReference>
<keyword evidence="2" id="KW-1185">Reference proteome</keyword>
<proteinExistence type="predicted"/>
<reference evidence="2" key="1">
    <citation type="journal article" date="2019" name="Int. J. Syst. Evol. Microbiol.">
        <title>The Global Catalogue of Microorganisms (GCM) 10K type strain sequencing project: providing services to taxonomists for standard genome sequencing and annotation.</title>
        <authorList>
            <consortium name="The Broad Institute Genomics Platform"/>
            <consortium name="The Broad Institute Genome Sequencing Center for Infectious Disease"/>
            <person name="Wu L."/>
            <person name="Ma J."/>
        </authorList>
    </citation>
    <scope>NUCLEOTIDE SEQUENCE [LARGE SCALE GENOMIC DNA]</scope>
    <source>
        <strain evidence="2">KCTC 42195</strain>
    </source>
</reference>
<dbReference type="InterPro" id="IPR015424">
    <property type="entry name" value="PyrdxlP-dep_Trfase"/>
</dbReference>